<evidence type="ECO:0000256" key="7">
    <source>
        <dbReference type="ARBA" id="ARBA00022801"/>
    </source>
</evidence>
<dbReference type="RefSeq" id="WP_054969616.1">
    <property type="nucleotide sequence ID" value="NZ_LJCO01000052.1"/>
</dbReference>
<evidence type="ECO:0000313" key="13">
    <source>
        <dbReference type="Proteomes" id="UP000050482"/>
    </source>
</evidence>
<dbReference type="GO" id="GO:0019441">
    <property type="term" value="P:L-tryptophan catabolic process to kynurenine"/>
    <property type="evidence" value="ECO:0007669"/>
    <property type="project" value="InterPro"/>
</dbReference>
<evidence type="ECO:0000256" key="11">
    <source>
        <dbReference type="ARBA" id="ARBA00060547"/>
    </source>
</evidence>
<evidence type="ECO:0000256" key="3">
    <source>
        <dbReference type="ARBA" id="ARBA00011738"/>
    </source>
</evidence>
<proteinExistence type="predicted"/>
<name>A0A0P9CK39_9BACL</name>
<dbReference type="InterPro" id="IPR037175">
    <property type="entry name" value="KFase_sf"/>
</dbReference>
<evidence type="ECO:0000256" key="2">
    <source>
        <dbReference type="ARBA" id="ARBA00002204"/>
    </source>
</evidence>
<evidence type="ECO:0000256" key="8">
    <source>
        <dbReference type="ARBA" id="ARBA00022833"/>
    </source>
</evidence>
<dbReference type="STRING" id="471514.AN477_13020"/>
<organism evidence="12 13">
    <name type="scientific">Alicyclobacillus ferrooxydans</name>
    <dbReference type="NCBI Taxonomy" id="471514"/>
    <lineage>
        <taxon>Bacteria</taxon>
        <taxon>Bacillati</taxon>
        <taxon>Bacillota</taxon>
        <taxon>Bacilli</taxon>
        <taxon>Bacillales</taxon>
        <taxon>Alicyclobacillaceae</taxon>
        <taxon>Alicyclobacillus</taxon>
    </lineage>
</organism>
<comment type="catalytic activity">
    <reaction evidence="10">
        <text>N-formyl-L-kynurenine + H2O = L-kynurenine + formate + H(+)</text>
        <dbReference type="Rhea" id="RHEA:13009"/>
        <dbReference type="ChEBI" id="CHEBI:15377"/>
        <dbReference type="ChEBI" id="CHEBI:15378"/>
        <dbReference type="ChEBI" id="CHEBI:15740"/>
        <dbReference type="ChEBI" id="CHEBI:57959"/>
        <dbReference type="ChEBI" id="CHEBI:58629"/>
        <dbReference type="EC" id="3.5.1.9"/>
    </reaction>
</comment>
<sequence>MTRIYDISMPITPDIPVYKNKPEKRPVFRITSDHPEKGVRETRVELDVHTGTHIDAPLHMIERGETIESIPIENLITRCRVIDLTHVEGPISREDVESAGLHTGEFILFKTRNSKDTAFNPDFVFVGAEAARYLADLKVKGVGIDALGVERSQPDHATHKALFGAGIIVIEGLRLEDVPSGSYQMIAMPIALVGIDAAPARVVLVADE</sequence>
<keyword evidence="9" id="KW-0823">Tryptophan catabolism</keyword>
<dbReference type="AlphaFoldDB" id="A0A0P9CK39"/>
<evidence type="ECO:0000256" key="1">
    <source>
        <dbReference type="ARBA" id="ARBA00001947"/>
    </source>
</evidence>
<evidence type="ECO:0000313" key="12">
    <source>
        <dbReference type="EMBL" id="KPV43383.1"/>
    </source>
</evidence>
<dbReference type="SUPFAM" id="SSF102198">
    <property type="entry name" value="Putative cyclase"/>
    <property type="match status" value="1"/>
</dbReference>
<evidence type="ECO:0000256" key="4">
    <source>
        <dbReference type="ARBA" id="ARBA00012930"/>
    </source>
</evidence>
<comment type="function">
    <text evidence="2">Catalyzes the hydrolysis of N-formyl-L-kynurenine to L-kynurenine, the second step in the kynurenine pathway of tryptophan degradation.</text>
</comment>
<dbReference type="Proteomes" id="UP000050482">
    <property type="component" value="Unassembled WGS sequence"/>
</dbReference>
<comment type="subunit">
    <text evidence="3">Homodimer.</text>
</comment>
<evidence type="ECO:0000256" key="10">
    <source>
        <dbReference type="ARBA" id="ARBA00048496"/>
    </source>
</evidence>
<evidence type="ECO:0000256" key="5">
    <source>
        <dbReference type="ARBA" id="ARBA00014889"/>
    </source>
</evidence>
<dbReference type="PATRIC" id="fig|471514.4.peg.2425"/>
<keyword evidence="8" id="KW-0862">Zinc</keyword>
<dbReference type="GO" id="GO:0046872">
    <property type="term" value="F:metal ion binding"/>
    <property type="evidence" value="ECO:0007669"/>
    <property type="project" value="UniProtKB-KW"/>
</dbReference>
<dbReference type="Gene3D" id="3.50.30.50">
    <property type="entry name" value="Putative cyclase"/>
    <property type="match status" value="1"/>
</dbReference>
<dbReference type="InterPro" id="IPR007325">
    <property type="entry name" value="KFase/CYL"/>
</dbReference>
<dbReference type="PANTHER" id="PTHR31118">
    <property type="entry name" value="CYCLASE-LIKE PROTEIN 2"/>
    <property type="match status" value="1"/>
</dbReference>
<dbReference type="EMBL" id="LJCO01000052">
    <property type="protein sequence ID" value="KPV43383.1"/>
    <property type="molecule type" value="Genomic_DNA"/>
</dbReference>
<dbReference type="OrthoDB" id="9796085at2"/>
<keyword evidence="7" id="KW-0378">Hydrolase</keyword>
<dbReference type="GO" id="GO:0004061">
    <property type="term" value="F:arylformamidase activity"/>
    <property type="evidence" value="ECO:0007669"/>
    <property type="project" value="UniProtKB-EC"/>
</dbReference>
<comment type="cofactor">
    <cofactor evidence="1">
        <name>Zn(2+)</name>
        <dbReference type="ChEBI" id="CHEBI:29105"/>
    </cofactor>
</comment>
<evidence type="ECO:0000256" key="9">
    <source>
        <dbReference type="ARBA" id="ARBA00023079"/>
    </source>
</evidence>
<dbReference type="Pfam" id="PF04199">
    <property type="entry name" value="Cyclase"/>
    <property type="match status" value="1"/>
</dbReference>
<comment type="pathway">
    <text evidence="11">Amino-acid degradation; L-tryptophan degradation via kynurenine pathway; L-kynurenine from L-tryptophan: step 2/2.</text>
</comment>
<reference evidence="12 13" key="1">
    <citation type="submission" date="2015-09" db="EMBL/GenBank/DDBJ databases">
        <title>Draft genome sequence of Alicyclobacillus ferrooxydans DSM 22381.</title>
        <authorList>
            <person name="Hemp J."/>
        </authorList>
    </citation>
    <scope>NUCLEOTIDE SEQUENCE [LARGE SCALE GENOMIC DNA]</scope>
    <source>
        <strain evidence="12 13">TC-34</strain>
    </source>
</reference>
<protein>
    <recommendedName>
        <fullName evidence="5">Kynurenine formamidase</fullName>
        <ecNumber evidence="4">3.5.1.9</ecNumber>
    </recommendedName>
</protein>
<dbReference type="PANTHER" id="PTHR31118:SF32">
    <property type="entry name" value="KYNURENINE FORMAMIDASE"/>
    <property type="match status" value="1"/>
</dbReference>
<evidence type="ECO:0000256" key="6">
    <source>
        <dbReference type="ARBA" id="ARBA00022723"/>
    </source>
</evidence>
<dbReference type="EC" id="3.5.1.9" evidence="4"/>
<comment type="caution">
    <text evidence="12">The sequence shown here is derived from an EMBL/GenBank/DDBJ whole genome shotgun (WGS) entry which is preliminary data.</text>
</comment>
<dbReference type="FunFam" id="3.50.30.50:FF:000001">
    <property type="entry name" value="Kynurenine formamidase"/>
    <property type="match status" value="1"/>
</dbReference>
<keyword evidence="13" id="KW-1185">Reference proteome</keyword>
<accession>A0A0P9CK39</accession>
<keyword evidence="6" id="KW-0479">Metal-binding</keyword>
<gene>
    <name evidence="12" type="ORF">AN477_13020</name>
</gene>